<gene>
    <name evidence="1" type="ORF">F444_19659</name>
</gene>
<reference evidence="1 2" key="1">
    <citation type="submission" date="2013-11" db="EMBL/GenBank/DDBJ databases">
        <title>The Genome Sequence of Phytophthora parasitica P1976.</title>
        <authorList>
            <consortium name="The Broad Institute Genomics Platform"/>
            <person name="Russ C."/>
            <person name="Tyler B."/>
            <person name="Panabieres F."/>
            <person name="Shan W."/>
            <person name="Tripathy S."/>
            <person name="Grunwald N."/>
            <person name="Machado M."/>
            <person name="Johnson C.S."/>
            <person name="Walker B."/>
            <person name="Young S."/>
            <person name="Zeng Q."/>
            <person name="Gargeya S."/>
            <person name="Fitzgerald M."/>
            <person name="Haas B."/>
            <person name="Abouelleil A."/>
            <person name="Allen A.W."/>
            <person name="Alvarado L."/>
            <person name="Arachchi H.M."/>
            <person name="Berlin A.M."/>
            <person name="Chapman S.B."/>
            <person name="Gainer-Dewar J."/>
            <person name="Goldberg J."/>
            <person name="Griggs A."/>
            <person name="Gujja S."/>
            <person name="Hansen M."/>
            <person name="Howarth C."/>
            <person name="Imamovic A."/>
            <person name="Ireland A."/>
            <person name="Larimer J."/>
            <person name="McCowan C."/>
            <person name="Murphy C."/>
            <person name="Pearson M."/>
            <person name="Poon T.W."/>
            <person name="Priest M."/>
            <person name="Roberts A."/>
            <person name="Saif S."/>
            <person name="Shea T."/>
            <person name="Sisk P."/>
            <person name="Sykes S."/>
            <person name="Wortman J."/>
            <person name="Nusbaum C."/>
            <person name="Birren B."/>
        </authorList>
    </citation>
    <scope>NUCLEOTIDE SEQUENCE [LARGE SCALE GENOMIC DNA]</scope>
    <source>
        <strain evidence="1 2">P1976</strain>
    </source>
</reference>
<comment type="caution">
    <text evidence="1">The sequence shown here is derived from an EMBL/GenBank/DDBJ whole genome shotgun (WGS) entry which is preliminary data.</text>
</comment>
<dbReference type="EMBL" id="ANJA01003592">
    <property type="protein sequence ID" value="ETO62430.1"/>
    <property type="molecule type" value="Genomic_DNA"/>
</dbReference>
<organism evidence="1 2">
    <name type="scientific">Phytophthora nicotianae P1976</name>
    <dbReference type="NCBI Taxonomy" id="1317066"/>
    <lineage>
        <taxon>Eukaryota</taxon>
        <taxon>Sar</taxon>
        <taxon>Stramenopiles</taxon>
        <taxon>Oomycota</taxon>
        <taxon>Peronosporomycetes</taxon>
        <taxon>Peronosporales</taxon>
        <taxon>Peronosporaceae</taxon>
        <taxon>Phytophthora</taxon>
    </lineage>
</organism>
<dbReference type="AlphaFoldDB" id="A0A080Z719"/>
<dbReference type="Proteomes" id="UP000028582">
    <property type="component" value="Unassembled WGS sequence"/>
</dbReference>
<evidence type="ECO:0000313" key="2">
    <source>
        <dbReference type="Proteomes" id="UP000028582"/>
    </source>
</evidence>
<protein>
    <submittedName>
        <fullName evidence="1">Uncharacterized protein</fullName>
    </submittedName>
</protein>
<proteinExistence type="predicted"/>
<accession>A0A080Z719</accession>
<sequence length="92" mass="9913">MATVKEKGKVNLFMAITAMISSDVTTHFSFGSGVISACDSISFSLEKIASTSPTCLVIRGTNLCIDVDSECGRVNAWLWTSSSETLRKLCWG</sequence>
<evidence type="ECO:0000313" key="1">
    <source>
        <dbReference type="EMBL" id="ETO62430.1"/>
    </source>
</evidence>
<name>A0A080Z719_PHYNI</name>